<dbReference type="SUPFAM" id="SSF46894">
    <property type="entry name" value="C-terminal effector domain of the bipartite response regulators"/>
    <property type="match status" value="1"/>
</dbReference>
<evidence type="ECO:0000313" key="4">
    <source>
        <dbReference type="EMBL" id="HIZ69779.1"/>
    </source>
</evidence>
<comment type="caution">
    <text evidence="4">The sequence shown here is derived from an EMBL/GenBank/DDBJ whole genome shotgun (WGS) entry which is preliminary data.</text>
</comment>
<evidence type="ECO:0000313" key="5">
    <source>
        <dbReference type="Proteomes" id="UP000824055"/>
    </source>
</evidence>
<evidence type="ECO:0000259" key="3">
    <source>
        <dbReference type="PROSITE" id="PS51755"/>
    </source>
</evidence>
<dbReference type="Gene3D" id="1.10.10.10">
    <property type="entry name" value="Winged helix-like DNA-binding domain superfamily/Winged helix DNA-binding domain"/>
    <property type="match status" value="1"/>
</dbReference>
<dbReference type="AlphaFoldDB" id="A0A9D2FYK3"/>
<name>A0A9D2FYK3_9BACT</name>
<keyword evidence="1 2" id="KW-0238">DNA-binding</keyword>
<proteinExistence type="predicted"/>
<sequence length="258" mass="29311">MKPIVAIVVFFSFLLPSFFLGYTNFASAKERIIADVNQALVKTVLQNKPERITPDTLRVFKSNLRISSLKATSYLALCTEEPSKLSFCSDTVSFKTGNERLYIRAYPNCSNATIFSLSEQALPATLLAMSMLWAMFSWLCLRRGRTETLPAAPAKQVLALGNLSFSVDDGRFYGERDEEIYFTPMQLSLMRMLMTSENKRVSVDELCANLWPKKENARETLYTLVRRLRPILERHSNLRLVAEKGGYYALSRQSADSQ</sequence>
<dbReference type="GO" id="GO:0000160">
    <property type="term" value="P:phosphorelay signal transduction system"/>
    <property type="evidence" value="ECO:0007669"/>
    <property type="project" value="InterPro"/>
</dbReference>
<gene>
    <name evidence="4" type="ORF">H9966_07870</name>
</gene>
<dbReference type="GO" id="GO:0003677">
    <property type="term" value="F:DNA binding"/>
    <property type="evidence" value="ECO:0007669"/>
    <property type="project" value="UniProtKB-UniRule"/>
</dbReference>
<dbReference type="InterPro" id="IPR016032">
    <property type="entry name" value="Sig_transdc_resp-reg_C-effctor"/>
</dbReference>
<reference evidence="4" key="1">
    <citation type="journal article" date="2021" name="PeerJ">
        <title>Extensive microbial diversity within the chicken gut microbiome revealed by metagenomics and culture.</title>
        <authorList>
            <person name="Gilroy R."/>
            <person name="Ravi A."/>
            <person name="Getino M."/>
            <person name="Pursley I."/>
            <person name="Horton D.L."/>
            <person name="Alikhan N.F."/>
            <person name="Baker D."/>
            <person name="Gharbi K."/>
            <person name="Hall N."/>
            <person name="Watson M."/>
            <person name="Adriaenssens E.M."/>
            <person name="Foster-Nyarko E."/>
            <person name="Jarju S."/>
            <person name="Secka A."/>
            <person name="Antonio M."/>
            <person name="Oren A."/>
            <person name="Chaudhuri R.R."/>
            <person name="La Ragione R."/>
            <person name="Hildebrand F."/>
            <person name="Pallen M.J."/>
        </authorList>
    </citation>
    <scope>NUCLEOTIDE SEQUENCE</scope>
    <source>
        <strain evidence="4">ChiHecec3B27-8219</strain>
    </source>
</reference>
<accession>A0A9D2FYK3</accession>
<organism evidence="4 5">
    <name type="scientific">Candidatus Prevotella avicola</name>
    <dbReference type="NCBI Taxonomy" id="2838738"/>
    <lineage>
        <taxon>Bacteria</taxon>
        <taxon>Pseudomonadati</taxon>
        <taxon>Bacteroidota</taxon>
        <taxon>Bacteroidia</taxon>
        <taxon>Bacteroidales</taxon>
        <taxon>Prevotellaceae</taxon>
        <taxon>Prevotella</taxon>
    </lineage>
</organism>
<dbReference type="InterPro" id="IPR036388">
    <property type="entry name" value="WH-like_DNA-bd_sf"/>
</dbReference>
<feature type="DNA-binding region" description="OmpR/PhoB-type" evidence="2">
    <location>
        <begin position="155"/>
        <end position="252"/>
    </location>
</feature>
<dbReference type="GO" id="GO:0006355">
    <property type="term" value="P:regulation of DNA-templated transcription"/>
    <property type="evidence" value="ECO:0007669"/>
    <property type="project" value="InterPro"/>
</dbReference>
<dbReference type="InterPro" id="IPR001867">
    <property type="entry name" value="OmpR/PhoB-type_DNA-bd"/>
</dbReference>
<dbReference type="SMART" id="SM00862">
    <property type="entry name" value="Trans_reg_C"/>
    <property type="match status" value="1"/>
</dbReference>
<dbReference type="Proteomes" id="UP000824055">
    <property type="component" value="Unassembled WGS sequence"/>
</dbReference>
<dbReference type="Pfam" id="PF00486">
    <property type="entry name" value="Trans_reg_C"/>
    <property type="match status" value="1"/>
</dbReference>
<dbReference type="EMBL" id="DXBE01000057">
    <property type="protein sequence ID" value="HIZ69779.1"/>
    <property type="molecule type" value="Genomic_DNA"/>
</dbReference>
<reference evidence="4" key="2">
    <citation type="submission" date="2021-04" db="EMBL/GenBank/DDBJ databases">
        <authorList>
            <person name="Gilroy R."/>
        </authorList>
    </citation>
    <scope>NUCLEOTIDE SEQUENCE</scope>
    <source>
        <strain evidence="4">ChiHecec3B27-8219</strain>
    </source>
</reference>
<protein>
    <submittedName>
        <fullName evidence="4">Helix-turn-helix domain-containing protein</fullName>
    </submittedName>
</protein>
<dbReference type="PROSITE" id="PS51755">
    <property type="entry name" value="OMPR_PHOB"/>
    <property type="match status" value="1"/>
</dbReference>
<feature type="domain" description="OmpR/PhoB-type" evidence="3">
    <location>
        <begin position="155"/>
        <end position="252"/>
    </location>
</feature>
<evidence type="ECO:0000256" key="2">
    <source>
        <dbReference type="PROSITE-ProRule" id="PRU01091"/>
    </source>
</evidence>
<evidence type="ECO:0000256" key="1">
    <source>
        <dbReference type="ARBA" id="ARBA00023125"/>
    </source>
</evidence>